<dbReference type="EMBL" id="VUMN01000055">
    <property type="protein sequence ID" value="MSS59827.1"/>
    <property type="molecule type" value="Genomic_DNA"/>
</dbReference>
<protein>
    <recommendedName>
        <fullName evidence="3">NTF2-like N-terminal transpeptidase domain-containing protein</fullName>
    </recommendedName>
</protein>
<keyword evidence="2" id="KW-1185">Reference proteome</keyword>
<evidence type="ECO:0000313" key="2">
    <source>
        <dbReference type="Proteomes" id="UP000461880"/>
    </source>
</evidence>
<proteinExistence type="predicted"/>
<dbReference type="RefSeq" id="WP_154505992.1">
    <property type="nucleotide sequence ID" value="NZ_VUMN01000055.1"/>
</dbReference>
<evidence type="ECO:0000313" key="1">
    <source>
        <dbReference type="EMBL" id="MSS59827.1"/>
    </source>
</evidence>
<dbReference type="AlphaFoldDB" id="A0A7X2NUN9"/>
<gene>
    <name evidence="1" type="ORF">FYJ51_13085</name>
</gene>
<name>A0A7X2NUN9_9FIRM</name>
<comment type="caution">
    <text evidence="1">The sequence shown here is derived from an EMBL/GenBank/DDBJ whole genome shotgun (WGS) entry which is preliminary data.</text>
</comment>
<evidence type="ECO:0008006" key="3">
    <source>
        <dbReference type="Google" id="ProtNLM"/>
    </source>
</evidence>
<accession>A0A7X2NUN9</accession>
<sequence>MSARISWKKAIAVISAAAVSGLVFGRVMPKNLISATAEEAAAPADLIKEYIGAYQAGTDLYTESLKVVDHLNTENDYNAALNSVYDGLSSVQYSIVNDSDTVKEYKLYNSDNVHIANLRSVQQSDGTWATATIFNEQKDYTIEVPTGLSITINGLDAGAHQTKTAVPADNYSGLSDTSSAPLVDVYEADGMISEPTVEVSGKSGYTTIKDVTSNTIYVGEDSASDTDLANTLISDAKICAGWPAQDNGIGAVAAISITDSDFYQRVSGVQNQWFTAHGTPAYSNEAALKIVKQSDDSLIANVIFDYYASNGDVDRTWHCGYQMTMLNVGGTWKIAGFGVDSTLNPNQKTY</sequence>
<reference evidence="1 2" key="1">
    <citation type="submission" date="2019-08" db="EMBL/GenBank/DDBJ databases">
        <title>In-depth cultivation of the pig gut microbiome towards novel bacterial diversity and tailored functional studies.</title>
        <authorList>
            <person name="Wylensek D."/>
            <person name="Hitch T.C.A."/>
            <person name="Clavel T."/>
        </authorList>
    </citation>
    <scope>NUCLEOTIDE SEQUENCE [LARGE SCALE GENOMIC DNA]</scope>
    <source>
        <strain evidence="1 2">Oil+RF-744-GAM-WT-6</strain>
    </source>
</reference>
<dbReference type="Proteomes" id="UP000461880">
    <property type="component" value="Unassembled WGS sequence"/>
</dbReference>
<organism evidence="1 2">
    <name type="scientific">Stecheria intestinalis</name>
    <dbReference type="NCBI Taxonomy" id="2606630"/>
    <lineage>
        <taxon>Bacteria</taxon>
        <taxon>Bacillati</taxon>
        <taxon>Bacillota</taxon>
        <taxon>Erysipelotrichia</taxon>
        <taxon>Erysipelotrichales</taxon>
        <taxon>Erysipelotrichaceae</taxon>
        <taxon>Stecheria</taxon>
    </lineage>
</organism>